<keyword evidence="2" id="KW-0732">Signal</keyword>
<organism evidence="4 5">
    <name type="scientific">Cloacibacillus porcorum</name>
    <dbReference type="NCBI Taxonomy" id="1197717"/>
    <lineage>
        <taxon>Bacteria</taxon>
        <taxon>Thermotogati</taxon>
        <taxon>Synergistota</taxon>
        <taxon>Synergistia</taxon>
        <taxon>Synergistales</taxon>
        <taxon>Synergistaceae</taxon>
        <taxon>Cloacibacillus</taxon>
    </lineage>
</organism>
<evidence type="ECO:0000313" key="5">
    <source>
        <dbReference type="Proteomes" id="UP000093044"/>
    </source>
</evidence>
<dbReference type="SMART" id="SM00093">
    <property type="entry name" value="SERPIN"/>
    <property type="match status" value="1"/>
</dbReference>
<accession>A0A1B2I1S7</accession>
<dbReference type="Pfam" id="PF00079">
    <property type="entry name" value="Serpin"/>
    <property type="match status" value="1"/>
</dbReference>
<dbReference type="AlphaFoldDB" id="A0A1B2I1S7"/>
<dbReference type="GeneID" id="83056564"/>
<dbReference type="CDD" id="cd19590">
    <property type="entry name" value="serpin_thermopin-like"/>
    <property type="match status" value="1"/>
</dbReference>
<proteinExistence type="inferred from homology"/>
<dbReference type="KEGG" id="cpor:BED41_01705"/>
<dbReference type="PANTHER" id="PTHR11461:SF211">
    <property type="entry name" value="GH10112P-RELATED"/>
    <property type="match status" value="1"/>
</dbReference>
<reference evidence="4" key="1">
    <citation type="submission" date="2016-08" db="EMBL/GenBank/DDBJ databases">
        <title>Complete genome of Cloacibacillus porcorum.</title>
        <authorList>
            <person name="Looft T."/>
            <person name="Bayles D.O."/>
            <person name="Alt D.P."/>
        </authorList>
    </citation>
    <scope>NUCLEOTIDE SEQUENCE [LARGE SCALE GENOMIC DNA]</scope>
    <source>
        <strain evidence="4">CL-84</strain>
    </source>
</reference>
<gene>
    <name evidence="4" type="ORF">BED41_01705</name>
</gene>
<feature type="signal peptide" evidence="2">
    <location>
        <begin position="1"/>
        <end position="24"/>
    </location>
</feature>
<dbReference type="GO" id="GO:0004867">
    <property type="term" value="F:serine-type endopeptidase inhibitor activity"/>
    <property type="evidence" value="ECO:0007669"/>
    <property type="project" value="InterPro"/>
</dbReference>
<dbReference type="GO" id="GO:0005615">
    <property type="term" value="C:extracellular space"/>
    <property type="evidence" value="ECO:0007669"/>
    <property type="project" value="InterPro"/>
</dbReference>
<dbReference type="RefSeq" id="WP_066742278.1">
    <property type="nucleotide sequence ID" value="NZ_CP016757.1"/>
</dbReference>
<dbReference type="Gene3D" id="3.30.497.10">
    <property type="entry name" value="Antithrombin, subunit I, domain 2"/>
    <property type="match status" value="1"/>
</dbReference>
<dbReference type="Gene3D" id="2.30.39.10">
    <property type="entry name" value="Alpha-1-antitrypsin, domain 1"/>
    <property type="match status" value="1"/>
</dbReference>
<dbReference type="PANTHER" id="PTHR11461">
    <property type="entry name" value="SERINE PROTEASE INHIBITOR, SERPIN"/>
    <property type="match status" value="1"/>
</dbReference>
<dbReference type="OrthoDB" id="9764871at2"/>
<dbReference type="InterPro" id="IPR023796">
    <property type="entry name" value="Serpin_dom"/>
</dbReference>
<dbReference type="Proteomes" id="UP000093044">
    <property type="component" value="Chromosome"/>
</dbReference>
<feature type="domain" description="Serpin" evidence="3">
    <location>
        <begin position="48"/>
        <end position="405"/>
    </location>
</feature>
<keyword evidence="5" id="KW-1185">Reference proteome</keyword>
<evidence type="ECO:0000256" key="1">
    <source>
        <dbReference type="RuleBase" id="RU000411"/>
    </source>
</evidence>
<dbReference type="STRING" id="1197717.BED41_01705"/>
<evidence type="ECO:0000259" key="3">
    <source>
        <dbReference type="SMART" id="SM00093"/>
    </source>
</evidence>
<dbReference type="InterPro" id="IPR042178">
    <property type="entry name" value="Serpin_sf_1"/>
</dbReference>
<sequence>MLKNIGTAILIFCLTALSAGAAFAADGASNDDLLRARELSKSVNAFAFDLYKEIAKEEKGSIFFSPLSISMALALAYEGAAGETREEMRRVLHYDDNVGKQFRAYLDVLNNTTKKSGEFLLANAAWLDIHLNIREKYVDTLKKYYDSKATKIDYSDTHGAAEAINLWCYRNTKGKIKKIVVPGDLKGCRLALGNAAYFKAEWQRGFRKERTAPMPFHRSEKEVVEYPMMKTRGNYKYYEDKKIQSLTMPYKDGIFAMIAILPKEIRYMKKIEKELGEALLSKILSCYDIANVNLCLPRFMIEENYQMAYCLRAIGMNKALSSAANFSGITGMPGLYIDKVIHKAIAGVTEEGSEAAATTVIIMNKILPPPGKRRVIEFTADRPFLFFILDNRTNTIMFMGKWVGE</sequence>
<dbReference type="PROSITE" id="PS00284">
    <property type="entry name" value="SERPIN"/>
    <property type="match status" value="1"/>
</dbReference>
<feature type="chain" id="PRO_5008538828" description="Serpin domain-containing protein" evidence="2">
    <location>
        <begin position="25"/>
        <end position="405"/>
    </location>
</feature>
<dbReference type="InterPro" id="IPR000215">
    <property type="entry name" value="Serpin_fam"/>
</dbReference>
<dbReference type="EMBL" id="CP016757">
    <property type="protein sequence ID" value="ANZ43916.1"/>
    <property type="molecule type" value="Genomic_DNA"/>
</dbReference>
<dbReference type="InterPro" id="IPR042185">
    <property type="entry name" value="Serpin_sf_2"/>
</dbReference>
<evidence type="ECO:0000256" key="2">
    <source>
        <dbReference type="SAM" id="SignalP"/>
    </source>
</evidence>
<comment type="similarity">
    <text evidence="1">Belongs to the serpin family.</text>
</comment>
<dbReference type="InterPro" id="IPR023795">
    <property type="entry name" value="Serpin_CS"/>
</dbReference>
<evidence type="ECO:0000313" key="4">
    <source>
        <dbReference type="EMBL" id="ANZ43916.1"/>
    </source>
</evidence>
<name>A0A1B2I1S7_9BACT</name>
<protein>
    <recommendedName>
        <fullName evidence="3">Serpin domain-containing protein</fullName>
    </recommendedName>
</protein>
<dbReference type="SUPFAM" id="SSF56574">
    <property type="entry name" value="Serpins"/>
    <property type="match status" value="1"/>
</dbReference>
<dbReference type="InterPro" id="IPR036186">
    <property type="entry name" value="Serpin_sf"/>
</dbReference>